<dbReference type="PANTHER" id="PTHR31476:SF19">
    <property type="entry name" value="UBIQUITIN CARBOXYL-TERMINAL HYDROLASE FAMILY PROTEIN"/>
    <property type="match status" value="1"/>
</dbReference>
<feature type="compositionally biased region" description="Basic residues" evidence="1">
    <location>
        <begin position="403"/>
        <end position="418"/>
    </location>
</feature>
<dbReference type="InterPro" id="IPR045040">
    <property type="entry name" value="PORR_fam"/>
</dbReference>
<dbReference type="PhylomeDB" id="A0A068TMX6"/>
<gene>
    <name evidence="3" type="ORF">GSCOC_T00014984001</name>
</gene>
<keyword evidence="4" id="KW-1185">Reference proteome</keyword>
<sequence>MVDTSSVFILPMLAISLTEPPLQIMAVLPLLLRIRRRHQCLHHQIRTFINAKLKWVRDPYLDKAVENEKNLKPLLSLKNLIMSQPSETLPLSSISPLKTHLNLPTTASKFAENYPLIFKIFNPPTKRPMIASHPHVKLTSKAISLHNDETLILNLSHYKKDVAERLAKLLMLTRAKRLPFYVIDKFQFDLGLPHDYKLSFLPDFPDYFSICEMGFKDFNGYEAFGLELVRWREDLAASLVEKLARNEGIMGSKLQFSMNFPRGFDLEKRVKDWVEEWQNLPYISPYEDAFHLAPNSDQAEKWAVGVIHELLSLMVSKKMERDNVYLLGDYLVFGLRFKRALVRYPGIFYVSNKISTQTVVLREAYRKNFLIEKHPLMKMRYKYIKLMNTVMRRGRPMPDSVMQRRKRSANAAKGGKRKEKGDEWTEQMSKIA</sequence>
<accession>A0A068TMX6</accession>
<proteinExistence type="predicted"/>
<dbReference type="OrthoDB" id="1892230at2759"/>
<feature type="domain" description="PORR" evidence="2">
    <location>
        <begin position="56"/>
        <end position="389"/>
    </location>
</feature>
<evidence type="ECO:0000313" key="3">
    <source>
        <dbReference type="EMBL" id="CDO97601.1"/>
    </source>
</evidence>
<dbReference type="GO" id="GO:0003723">
    <property type="term" value="F:RNA binding"/>
    <property type="evidence" value="ECO:0007669"/>
    <property type="project" value="InterPro"/>
</dbReference>
<organism evidence="3 4">
    <name type="scientific">Coffea canephora</name>
    <name type="common">Robusta coffee</name>
    <dbReference type="NCBI Taxonomy" id="49390"/>
    <lineage>
        <taxon>Eukaryota</taxon>
        <taxon>Viridiplantae</taxon>
        <taxon>Streptophyta</taxon>
        <taxon>Embryophyta</taxon>
        <taxon>Tracheophyta</taxon>
        <taxon>Spermatophyta</taxon>
        <taxon>Magnoliopsida</taxon>
        <taxon>eudicotyledons</taxon>
        <taxon>Gunneridae</taxon>
        <taxon>Pentapetalae</taxon>
        <taxon>asterids</taxon>
        <taxon>lamiids</taxon>
        <taxon>Gentianales</taxon>
        <taxon>Rubiaceae</taxon>
        <taxon>Ixoroideae</taxon>
        <taxon>Gardenieae complex</taxon>
        <taxon>Bertiereae - Coffeeae clade</taxon>
        <taxon>Coffeeae</taxon>
        <taxon>Coffea</taxon>
    </lineage>
</organism>
<dbReference type="AlphaFoldDB" id="A0A068TMX6"/>
<dbReference type="Pfam" id="PF11955">
    <property type="entry name" value="PORR"/>
    <property type="match status" value="1"/>
</dbReference>
<evidence type="ECO:0000259" key="2">
    <source>
        <dbReference type="Pfam" id="PF11955"/>
    </source>
</evidence>
<evidence type="ECO:0000256" key="1">
    <source>
        <dbReference type="SAM" id="MobiDB-lite"/>
    </source>
</evidence>
<dbReference type="Proteomes" id="UP000295252">
    <property type="component" value="Chromosome IV"/>
</dbReference>
<feature type="region of interest" description="Disordered" evidence="1">
    <location>
        <begin position="395"/>
        <end position="432"/>
    </location>
</feature>
<dbReference type="Gramene" id="CDO97601">
    <property type="protein sequence ID" value="CDO97601"/>
    <property type="gene ID" value="GSCOC_T00014984001"/>
</dbReference>
<dbReference type="InterPro" id="IPR021099">
    <property type="entry name" value="PORR_domain"/>
</dbReference>
<reference evidence="4" key="1">
    <citation type="journal article" date="2014" name="Science">
        <title>The coffee genome provides insight into the convergent evolution of caffeine biosynthesis.</title>
        <authorList>
            <person name="Denoeud F."/>
            <person name="Carretero-Paulet L."/>
            <person name="Dereeper A."/>
            <person name="Droc G."/>
            <person name="Guyot R."/>
            <person name="Pietrella M."/>
            <person name="Zheng C."/>
            <person name="Alberti A."/>
            <person name="Anthony F."/>
            <person name="Aprea G."/>
            <person name="Aury J.M."/>
            <person name="Bento P."/>
            <person name="Bernard M."/>
            <person name="Bocs S."/>
            <person name="Campa C."/>
            <person name="Cenci A."/>
            <person name="Combes M.C."/>
            <person name="Crouzillat D."/>
            <person name="Da Silva C."/>
            <person name="Daddiego L."/>
            <person name="De Bellis F."/>
            <person name="Dussert S."/>
            <person name="Garsmeur O."/>
            <person name="Gayraud T."/>
            <person name="Guignon V."/>
            <person name="Jahn K."/>
            <person name="Jamilloux V."/>
            <person name="Joet T."/>
            <person name="Labadie K."/>
            <person name="Lan T."/>
            <person name="Leclercq J."/>
            <person name="Lepelley M."/>
            <person name="Leroy T."/>
            <person name="Li L.T."/>
            <person name="Librado P."/>
            <person name="Lopez L."/>
            <person name="Munoz A."/>
            <person name="Noel B."/>
            <person name="Pallavicini A."/>
            <person name="Perrotta G."/>
            <person name="Poncet V."/>
            <person name="Pot D."/>
            <person name="Priyono X."/>
            <person name="Rigoreau M."/>
            <person name="Rouard M."/>
            <person name="Rozas J."/>
            <person name="Tranchant-Dubreuil C."/>
            <person name="VanBuren R."/>
            <person name="Zhang Q."/>
            <person name="Andrade A.C."/>
            <person name="Argout X."/>
            <person name="Bertrand B."/>
            <person name="de Kochko A."/>
            <person name="Graziosi G."/>
            <person name="Henry R.J."/>
            <person name="Jayarama X."/>
            <person name="Ming R."/>
            <person name="Nagai C."/>
            <person name="Rounsley S."/>
            <person name="Sankoff D."/>
            <person name="Giuliano G."/>
            <person name="Albert V.A."/>
            <person name="Wincker P."/>
            <person name="Lashermes P."/>
        </authorList>
    </citation>
    <scope>NUCLEOTIDE SEQUENCE [LARGE SCALE GENOMIC DNA]</scope>
    <source>
        <strain evidence="4">cv. DH200-94</strain>
    </source>
</reference>
<dbReference type="PANTHER" id="PTHR31476">
    <property type="entry name" value="PROTEIN WHAT'S THIS FACTOR 1 HOMOLOG, CHLOROPLASTIC"/>
    <property type="match status" value="1"/>
</dbReference>
<protein>
    <recommendedName>
        <fullName evidence="2">PORR domain-containing protein</fullName>
    </recommendedName>
</protein>
<dbReference type="OMA" id="NWVEQWQ"/>
<dbReference type="STRING" id="49390.A0A068TMX6"/>
<dbReference type="FunCoup" id="A0A068TMX6">
    <property type="interactions" value="223"/>
</dbReference>
<dbReference type="EMBL" id="HG739085">
    <property type="protein sequence ID" value="CDO97601.1"/>
    <property type="molecule type" value="Genomic_DNA"/>
</dbReference>
<evidence type="ECO:0000313" key="4">
    <source>
        <dbReference type="Proteomes" id="UP000295252"/>
    </source>
</evidence>
<name>A0A068TMX6_COFCA</name>
<dbReference type="InParanoid" id="A0A068TMX6"/>